<keyword evidence="3" id="KW-1185">Reference proteome</keyword>
<organism evidence="2 3">
    <name type="scientific">Litomosoides sigmodontis</name>
    <name type="common">Filarial nematode worm</name>
    <dbReference type="NCBI Taxonomy" id="42156"/>
    <lineage>
        <taxon>Eukaryota</taxon>
        <taxon>Metazoa</taxon>
        <taxon>Ecdysozoa</taxon>
        <taxon>Nematoda</taxon>
        <taxon>Chromadorea</taxon>
        <taxon>Rhabditida</taxon>
        <taxon>Spirurina</taxon>
        <taxon>Spiruromorpha</taxon>
        <taxon>Filarioidea</taxon>
        <taxon>Onchocercidae</taxon>
        <taxon>Litomosoides</taxon>
    </lineage>
</organism>
<dbReference type="EMBL" id="UYRX01000434">
    <property type="protein sequence ID" value="VDK82166.1"/>
    <property type="molecule type" value="Genomic_DNA"/>
</dbReference>
<feature type="compositionally biased region" description="Basic and acidic residues" evidence="1">
    <location>
        <begin position="60"/>
        <end position="100"/>
    </location>
</feature>
<dbReference type="Pfam" id="PF09420">
    <property type="entry name" value="Nop16"/>
    <property type="match status" value="1"/>
</dbReference>
<sequence length="409" mass="46083">MRWSTIRFMGYFAKLKNVSGNGSPKKASATKSTKTKNSTIEGTTKPKQVQRAVNVAKQEITAKKVNEPKVTKVSKSENGSKSKHQYVKDEKLVLTKEKRSQLPSPAKLEQKTEKIEQKKLVQSKETANENEQVHANTGKAKGISKGQTKEKRRQQSDPDSLLPERDFVEGNAHEMASKKAKDDFTERVRLQQKKKGRYRDEQQSKSVESAEEFTDKTTVYDGKNQSCTLESIGFKTGEMVDQVTPSSNEIPKDSEILLKTEMIRKAPVPEELGTNAARLAEKHLEPLGITGLRGGNVIKNMTMKTPANEAKDEANVEKKEPFIVVPQTDGVSRVTPTRERICKLLPRDIQFCVHMIEKHGDDYEAMAKDQSNTFRDSAKGIARKIRIFKESPQYETYLKQKSEKNDPVA</sequence>
<feature type="compositionally biased region" description="Basic and acidic residues" evidence="1">
    <location>
        <begin position="108"/>
        <end position="119"/>
    </location>
</feature>
<protein>
    <recommendedName>
        <fullName evidence="4">Nucleolar protein 16</fullName>
    </recommendedName>
</protein>
<dbReference type="OrthoDB" id="285729at2759"/>
<evidence type="ECO:0000313" key="2">
    <source>
        <dbReference type="EMBL" id="VDK82166.1"/>
    </source>
</evidence>
<evidence type="ECO:0000256" key="1">
    <source>
        <dbReference type="SAM" id="MobiDB-lite"/>
    </source>
</evidence>
<dbReference type="STRING" id="42156.A0A3P6T2S5"/>
<feature type="compositionally biased region" description="Polar residues" evidence="1">
    <location>
        <begin position="123"/>
        <end position="135"/>
    </location>
</feature>
<proteinExistence type="predicted"/>
<dbReference type="InterPro" id="IPR019002">
    <property type="entry name" value="Ribosome_biogenesis_Nop16"/>
</dbReference>
<dbReference type="AlphaFoldDB" id="A0A3P6T2S5"/>
<evidence type="ECO:0000313" key="3">
    <source>
        <dbReference type="Proteomes" id="UP000277928"/>
    </source>
</evidence>
<evidence type="ECO:0008006" key="4">
    <source>
        <dbReference type="Google" id="ProtNLM"/>
    </source>
</evidence>
<reference evidence="2 3" key="1">
    <citation type="submission" date="2018-08" db="EMBL/GenBank/DDBJ databases">
        <authorList>
            <person name="Laetsch R D."/>
            <person name="Stevens L."/>
            <person name="Kumar S."/>
            <person name="Blaxter L. M."/>
        </authorList>
    </citation>
    <scope>NUCLEOTIDE SEQUENCE [LARGE SCALE GENOMIC DNA]</scope>
</reference>
<dbReference type="Proteomes" id="UP000277928">
    <property type="component" value="Unassembled WGS sequence"/>
</dbReference>
<feature type="region of interest" description="Disordered" evidence="1">
    <location>
        <begin position="17"/>
        <end position="215"/>
    </location>
</feature>
<name>A0A3P6T2S5_LITSI</name>
<feature type="compositionally biased region" description="Low complexity" evidence="1">
    <location>
        <begin position="23"/>
        <end position="39"/>
    </location>
</feature>
<accession>A0A3P6T2S5</accession>
<gene>
    <name evidence="2" type="ORF">NLS_LOCUS5625</name>
</gene>
<feature type="compositionally biased region" description="Basic and acidic residues" evidence="1">
    <location>
        <begin position="147"/>
        <end position="189"/>
    </location>
</feature>